<evidence type="ECO:0000256" key="5">
    <source>
        <dbReference type="SAM" id="Phobius"/>
    </source>
</evidence>
<dbReference type="Pfam" id="PF04191">
    <property type="entry name" value="PEMT"/>
    <property type="match status" value="1"/>
</dbReference>
<keyword evidence="2 5" id="KW-0812">Transmembrane</keyword>
<feature type="transmembrane region" description="Helical" evidence="5">
    <location>
        <begin position="49"/>
        <end position="69"/>
    </location>
</feature>
<proteinExistence type="predicted"/>
<dbReference type="OrthoDB" id="941586at2"/>
<dbReference type="Gene3D" id="1.20.120.1630">
    <property type="match status" value="1"/>
</dbReference>
<dbReference type="GO" id="GO:0032259">
    <property type="term" value="P:methylation"/>
    <property type="evidence" value="ECO:0007669"/>
    <property type="project" value="UniProtKB-KW"/>
</dbReference>
<evidence type="ECO:0000256" key="4">
    <source>
        <dbReference type="ARBA" id="ARBA00023136"/>
    </source>
</evidence>
<evidence type="ECO:0000256" key="2">
    <source>
        <dbReference type="ARBA" id="ARBA00022692"/>
    </source>
</evidence>
<keyword evidence="4 5" id="KW-0472">Membrane</keyword>
<dbReference type="AlphaFoldDB" id="A0A366LLF6"/>
<dbReference type="RefSeq" id="WP_113986094.1">
    <property type="nucleotide sequence ID" value="NZ_QMEY01000032.1"/>
</dbReference>
<dbReference type="InterPro" id="IPR007318">
    <property type="entry name" value="Phopholipid_MeTrfase"/>
</dbReference>
<evidence type="ECO:0000313" key="7">
    <source>
        <dbReference type="Proteomes" id="UP000253303"/>
    </source>
</evidence>
<gene>
    <name evidence="6" type="ORF">DP939_40250</name>
</gene>
<evidence type="ECO:0000256" key="3">
    <source>
        <dbReference type="ARBA" id="ARBA00022989"/>
    </source>
</evidence>
<organism evidence="6 7">
    <name type="scientific">Spongiactinospora rosea</name>
    <dbReference type="NCBI Taxonomy" id="2248750"/>
    <lineage>
        <taxon>Bacteria</taxon>
        <taxon>Bacillati</taxon>
        <taxon>Actinomycetota</taxon>
        <taxon>Actinomycetes</taxon>
        <taxon>Streptosporangiales</taxon>
        <taxon>Streptosporangiaceae</taxon>
        <taxon>Spongiactinospora</taxon>
    </lineage>
</organism>
<accession>A0A366LLF6</accession>
<comment type="caution">
    <text evidence="6">The sequence shown here is derived from an EMBL/GenBank/DDBJ whole genome shotgun (WGS) entry which is preliminary data.</text>
</comment>
<keyword evidence="7" id="KW-1185">Reference proteome</keyword>
<sequence>MRRTPAAIVTSIFFGVGPGTVAVLVPWVITRWEFADPLSAGLMPPLRAAGVLLIAGGGAVLVHAFTRFVREGLGTPVPVAPPERLVIGGLYRYVRNPMYVALFAVVAGQALLFGQVSLLLYLALVAGPVVAFVKLREEPLLTRRFGADYRRYREEVPGWWPRVPRR</sequence>
<comment type="subcellular location">
    <subcellularLocation>
        <location evidence="1">Endomembrane system</location>
        <topology evidence="1">Multi-pass membrane protein</topology>
    </subcellularLocation>
</comment>
<name>A0A366LLF6_9ACTN</name>
<evidence type="ECO:0000313" key="6">
    <source>
        <dbReference type="EMBL" id="RBQ14500.1"/>
    </source>
</evidence>
<dbReference type="Proteomes" id="UP000253303">
    <property type="component" value="Unassembled WGS sequence"/>
</dbReference>
<reference evidence="6 7" key="1">
    <citation type="submission" date="2018-06" db="EMBL/GenBank/DDBJ databases">
        <title>Sphaerisporangium craniellae sp. nov., isolated from a marine sponge in the South China Sea.</title>
        <authorList>
            <person name="Li L."/>
        </authorList>
    </citation>
    <scope>NUCLEOTIDE SEQUENCE [LARGE SCALE GENOMIC DNA]</scope>
    <source>
        <strain evidence="6 7">LHW63015</strain>
    </source>
</reference>
<feature type="transmembrane region" description="Helical" evidence="5">
    <location>
        <begin position="7"/>
        <end position="29"/>
    </location>
</feature>
<keyword evidence="6" id="KW-0489">Methyltransferase</keyword>
<dbReference type="GO" id="GO:0008168">
    <property type="term" value="F:methyltransferase activity"/>
    <property type="evidence" value="ECO:0007669"/>
    <property type="project" value="UniProtKB-KW"/>
</dbReference>
<evidence type="ECO:0000256" key="1">
    <source>
        <dbReference type="ARBA" id="ARBA00004127"/>
    </source>
</evidence>
<keyword evidence="6" id="KW-0808">Transferase</keyword>
<dbReference type="GO" id="GO:0012505">
    <property type="term" value="C:endomembrane system"/>
    <property type="evidence" value="ECO:0007669"/>
    <property type="project" value="UniProtKB-SubCell"/>
</dbReference>
<protein>
    <submittedName>
        <fullName evidence="6">Isoprenylcysteine carboxyl methyltransferase</fullName>
    </submittedName>
</protein>
<dbReference type="EMBL" id="QMEY01000032">
    <property type="protein sequence ID" value="RBQ14500.1"/>
    <property type="molecule type" value="Genomic_DNA"/>
</dbReference>
<keyword evidence="3 5" id="KW-1133">Transmembrane helix</keyword>